<evidence type="ECO:0000256" key="1">
    <source>
        <dbReference type="ARBA" id="ARBA00023015"/>
    </source>
</evidence>
<organism evidence="6 7">
    <name type="scientific">Embleya hyalina</name>
    <dbReference type="NCBI Taxonomy" id="516124"/>
    <lineage>
        <taxon>Bacteria</taxon>
        <taxon>Bacillati</taxon>
        <taxon>Actinomycetota</taxon>
        <taxon>Actinomycetes</taxon>
        <taxon>Kitasatosporales</taxon>
        <taxon>Streptomycetaceae</taxon>
        <taxon>Embleya</taxon>
    </lineage>
</organism>
<dbReference type="SUPFAM" id="SSF46689">
    <property type="entry name" value="Homeodomain-like"/>
    <property type="match status" value="1"/>
</dbReference>
<evidence type="ECO:0000256" key="2">
    <source>
        <dbReference type="ARBA" id="ARBA00023125"/>
    </source>
</evidence>
<feature type="domain" description="HTH tetR-type" evidence="5">
    <location>
        <begin position="1"/>
        <end position="54"/>
    </location>
</feature>
<evidence type="ECO:0000259" key="5">
    <source>
        <dbReference type="PROSITE" id="PS50977"/>
    </source>
</evidence>
<dbReference type="PROSITE" id="PS50977">
    <property type="entry name" value="HTH_TETR_2"/>
    <property type="match status" value="1"/>
</dbReference>
<evidence type="ECO:0000313" key="7">
    <source>
        <dbReference type="Proteomes" id="UP000286931"/>
    </source>
</evidence>
<sequence length="203" mass="22728">MTAARRLIDRDGWRKLTMRRLATEADAAPTTLYHHFRDKDDLLAQLLNDYADTIPRPDLPDAPRERVLVAATLIHDSLAAWPWIVEVLAADDLTGESALWMVEAIIAGAIDCGCTPEEAVDLYRSVWYFTVGEILVRANAERRRADPQRPNRRDAVLGEADPARLPHLAALADRWPALVSRNTYPQGLRALVDGLLPHGHTEE</sequence>
<dbReference type="Gene3D" id="1.10.10.60">
    <property type="entry name" value="Homeodomain-like"/>
    <property type="match status" value="1"/>
</dbReference>
<dbReference type="GO" id="GO:0003700">
    <property type="term" value="F:DNA-binding transcription factor activity"/>
    <property type="evidence" value="ECO:0007669"/>
    <property type="project" value="TreeGrafter"/>
</dbReference>
<feature type="DNA-binding region" description="H-T-H motif" evidence="4">
    <location>
        <begin position="17"/>
        <end position="36"/>
    </location>
</feature>
<dbReference type="Pfam" id="PF02909">
    <property type="entry name" value="TetR_C_1"/>
    <property type="match status" value="1"/>
</dbReference>
<dbReference type="PANTHER" id="PTHR30055:SF234">
    <property type="entry name" value="HTH-TYPE TRANSCRIPTIONAL REGULATOR BETI"/>
    <property type="match status" value="1"/>
</dbReference>
<accession>A0A401YNM8</accession>
<dbReference type="Pfam" id="PF00440">
    <property type="entry name" value="TetR_N"/>
    <property type="match status" value="1"/>
</dbReference>
<keyword evidence="1" id="KW-0805">Transcription regulation</keyword>
<dbReference type="SUPFAM" id="SSF48498">
    <property type="entry name" value="Tetracyclin repressor-like, C-terminal domain"/>
    <property type="match status" value="1"/>
</dbReference>
<dbReference type="PANTHER" id="PTHR30055">
    <property type="entry name" value="HTH-TYPE TRANSCRIPTIONAL REGULATOR RUTR"/>
    <property type="match status" value="1"/>
</dbReference>
<dbReference type="GO" id="GO:0000976">
    <property type="term" value="F:transcription cis-regulatory region binding"/>
    <property type="evidence" value="ECO:0007669"/>
    <property type="project" value="TreeGrafter"/>
</dbReference>
<dbReference type="InterPro" id="IPR001647">
    <property type="entry name" value="HTH_TetR"/>
</dbReference>
<dbReference type="InterPro" id="IPR050109">
    <property type="entry name" value="HTH-type_TetR-like_transc_reg"/>
</dbReference>
<protein>
    <submittedName>
        <fullName evidence="6">TetR family transcriptional regulator</fullName>
    </submittedName>
</protein>
<dbReference type="Gene3D" id="1.10.357.10">
    <property type="entry name" value="Tetracycline Repressor, domain 2"/>
    <property type="match status" value="1"/>
</dbReference>
<name>A0A401YNM8_9ACTN</name>
<evidence type="ECO:0000256" key="3">
    <source>
        <dbReference type="ARBA" id="ARBA00023163"/>
    </source>
</evidence>
<dbReference type="InterPro" id="IPR009057">
    <property type="entry name" value="Homeodomain-like_sf"/>
</dbReference>
<evidence type="ECO:0000313" key="6">
    <source>
        <dbReference type="EMBL" id="GCD96198.1"/>
    </source>
</evidence>
<dbReference type="GO" id="GO:0045892">
    <property type="term" value="P:negative regulation of DNA-templated transcription"/>
    <property type="evidence" value="ECO:0007669"/>
    <property type="project" value="InterPro"/>
</dbReference>
<reference evidence="6 7" key="1">
    <citation type="submission" date="2018-12" db="EMBL/GenBank/DDBJ databases">
        <title>Draft genome sequence of Embleya hyalina NBRC 13850T.</title>
        <authorList>
            <person name="Komaki H."/>
            <person name="Hosoyama A."/>
            <person name="Kimura A."/>
            <person name="Ichikawa N."/>
            <person name="Tamura T."/>
        </authorList>
    </citation>
    <scope>NUCLEOTIDE SEQUENCE [LARGE SCALE GENOMIC DNA]</scope>
    <source>
        <strain evidence="6 7">NBRC 13850</strain>
    </source>
</reference>
<dbReference type="AlphaFoldDB" id="A0A401YNM8"/>
<proteinExistence type="predicted"/>
<dbReference type="Proteomes" id="UP000286931">
    <property type="component" value="Unassembled WGS sequence"/>
</dbReference>
<comment type="caution">
    <text evidence="6">The sequence shown here is derived from an EMBL/GenBank/DDBJ whole genome shotgun (WGS) entry which is preliminary data.</text>
</comment>
<dbReference type="EMBL" id="BIFH01000019">
    <property type="protein sequence ID" value="GCD96198.1"/>
    <property type="molecule type" value="Genomic_DNA"/>
</dbReference>
<keyword evidence="2 4" id="KW-0238">DNA-binding</keyword>
<gene>
    <name evidence="6" type="ORF">EHYA_03882</name>
</gene>
<dbReference type="InterPro" id="IPR004111">
    <property type="entry name" value="Repressor_TetR_C"/>
</dbReference>
<evidence type="ECO:0000256" key="4">
    <source>
        <dbReference type="PROSITE-ProRule" id="PRU00335"/>
    </source>
</evidence>
<keyword evidence="3" id="KW-0804">Transcription</keyword>
<keyword evidence="7" id="KW-1185">Reference proteome</keyword>
<dbReference type="InterPro" id="IPR036271">
    <property type="entry name" value="Tet_transcr_reg_TetR-rel_C_sf"/>
</dbReference>